<evidence type="ECO:0000313" key="4">
    <source>
        <dbReference type="Proteomes" id="UP000190105"/>
    </source>
</evidence>
<evidence type="ECO:0000256" key="1">
    <source>
        <dbReference type="SAM" id="MobiDB-lite"/>
    </source>
</evidence>
<keyword evidence="2" id="KW-0732">Signal</keyword>
<evidence type="ECO:0008006" key="5">
    <source>
        <dbReference type="Google" id="ProtNLM"/>
    </source>
</evidence>
<protein>
    <recommendedName>
        <fullName evidence="5">SurA N-terminal domain-containing protein</fullName>
    </recommendedName>
</protein>
<dbReference type="AlphaFoldDB" id="A0A1T4YF85"/>
<accession>A0A1T4YF85</accession>
<proteinExistence type="predicted"/>
<evidence type="ECO:0000313" key="3">
    <source>
        <dbReference type="EMBL" id="SKB00482.1"/>
    </source>
</evidence>
<sequence>MKRKFIKTAVFFLMFAFILFSGGQVLASNLKTSKNNNKISIAKPKVRYEMNSQNFKEKLDSLVKSGTITQAQEDKILSLIKQKEDERKAEMEKVKNMTEEQRKEYFKQNRVKAKSDIFKELVEQNVITQKQADTIKNTIFDKNKDKRKNFKGENFKTFLDNQVKAGVITQDEENKIISYMNKKAEDKKAEMEKIKSLTEEERKAYFENKKSQAKSDFFKELVDKGILTQNKADVLKENMKNQIKSNKSDSERNKFKLKINK</sequence>
<organism evidence="3 4">
    <name type="scientific">Caloramator quimbayensis</name>
    <dbReference type="NCBI Taxonomy" id="1147123"/>
    <lineage>
        <taxon>Bacteria</taxon>
        <taxon>Bacillati</taxon>
        <taxon>Bacillota</taxon>
        <taxon>Clostridia</taxon>
        <taxon>Eubacteriales</taxon>
        <taxon>Clostridiaceae</taxon>
        <taxon>Caloramator</taxon>
    </lineage>
</organism>
<dbReference type="OrthoDB" id="1738994at2"/>
<feature type="region of interest" description="Disordered" evidence="1">
    <location>
        <begin position="240"/>
        <end position="261"/>
    </location>
</feature>
<name>A0A1T4YF85_9CLOT</name>
<feature type="signal peptide" evidence="2">
    <location>
        <begin position="1"/>
        <end position="27"/>
    </location>
</feature>
<gene>
    <name evidence="3" type="ORF">SAMN05443428_1443</name>
</gene>
<dbReference type="EMBL" id="FUYH01000044">
    <property type="protein sequence ID" value="SKB00482.1"/>
    <property type="molecule type" value="Genomic_DNA"/>
</dbReference>
<keyword evidence="4" id="KW-1185">Reference proteome</keyword>
<evidence type="ECO:0000256" key="2">
    <source>
        <dbReference type="SAM" id="SignalP"/>
    </source>
</evidence>
<feature type="chain" id="PRO_5012391423" description="SurA N-terminal domain-containing protein" evidence="2">
    <location>
        <begin position="28"/>
        <end position="261"/>
    </location>
</feature>
<dbReference type="RefSeq" id="WP_078697840.1">
    <property type="nucleotide sequence ID" value="NZ_FUYH01000044.1"/>
</dbReference>
<dbReference type="STRING" id="1147123.SAMN05443428_1443"/>
<reference evidence="4" key="1">
    <citation type="submission" date="2017-02" db="EMBL/GenBank/DDBJ databases">
        <authorList>
            <person name="Varghese N."/>
            <person name="Submissions S."/>
        </authorList>
    </citation>
    <scope>NUCLEOTIDE SEQUENCE [LARGE SCALE GENOMIC DNA]</scope>
    <source>
        <strain evidence="4">USBA 833</strain>
    </source>
</reference>
<dbReference type="Proteomes" id="UP000190105">
    <property type="component" value="Unassembled WGS sequence"/>
</dbReference>